<dbReference type="PANTHER" id="PTHR11630">
    <property type="entry name" value="DNA REPLICATION LICENSING FACTOR MCM FAMILY MEMBER"/>
    <property type="match status" value="1"/>
</dbReference>
<dbReference type="SUPFAM" id="SSF50249">
    <property type="entry name" value="Nucleic acid-binding proteins"/>
    <property type="match status" value="1"/>
</dbReference>
<dbReference type="CDD" id="cd22247">
    <property type="entry name" value="MCM8_WHD"/>
    <property type="match status" value="1"/>
</dbReference>
<dbReference type="GO" id="GO:0003697">
    <property type="term" value="F:single-stranded DNA binding"/>
    <property type="evidence" value="ECO:0000318"/>
    <property type="project" value="GO_Central"/>
</dbReference>
<dbReference type="PANTHER" id="PTHR11630:SF47">
    <property type="entry name" value="DNA HELICASE MCM8"/>
    <property type="match status" value="1"/>
</dbReference>
<dbReference type="RefSeq" id="XP_024364223.1">
    <property type="nucleotide sequence ID" value="XM_024508455.2"/>
</dbReference>
<keyword evidence="11" id="KW-0539">Nucleus</keyword>
<evidence type="ECO:0000256" key="1">
    <source>
        <dbReference type="ARBA" id="ARBA00004123"/>
    </source>
</evidence>
<dbReference type="FunFam" id="2.20.28.10:FF:000007">
    <property type="entry name" value="DNA helicase MCM8 isoform X1"/>
    <property type="match status" value="1"/>
</dbReference>
<dbReference type="EnsemblPlants" id="Pp3c24_12060V3.2">
    <property type="protein sequence ID" value="Pp3c24_12060V3.2"/>
    <property type="gene ID" value="Pp3c24_12060"/>
</dbReference>
<evidence type="ECO:0000256" key="2">
    <source>
        <dbReference type="ARBA" id="ARBA00008010"/>
    </source>
</evidence>
<evidence type="ECO:0000256" key="13">
    <source>
        <dbReference type="ARBA" id="ARBA00047995"/>
    </source>
</evidence>
<comment type="catalytic activity">
    <reaction evidence="13">
        <text>ATP + H2O = ADP + phosphate + H(+)</text>
        <dbReference type="Rhea" id="RHEA:13065"/>
        <dbReference type="ChEBI" id="CHEBI:15377"/>
        <dbReference type="ChEBI" id="CHEBI:15378"/>
        <dbReference type="ChEBI" id="CHEBI:30616"/>
        <dbReference type="ChEBI" id="CHEBI:43474"/>
        <dbReference type="ChEBI" id="CHEBI:456216"/>
        <dbReference type="EC" id="3.6.4.12"/>
    </reaction>
</comment>
<feature type="compositionally biased region" description="Basic residues" evidence="16">
    <location>
        <begin position="549"/>
        <end position="561"/>
    </location>
</feature>
<dbReference type="OrthoDB" id="422555at2759"/>
<keyword evidence="6" id="KW-0378">Hydrolase</keyword>
<evidence type="ECO:0000256" key="12">
    <source>
        <dbReference type="ARBA" id="ARBA00042306"/>
    </source>
</evidence>
<dbReference type="InterPro" id="IPR033762">
    <property type="entry name" value="MCM_OB"/>
</dbReference>
<dbReference type="EMBL" id="ABEU02000024">
    <property type="protein sequence ID" value="PNR28365.1"/>
    <property type="molecule type" value="Genomic_DNA"/>
</dbReference>
<dbReference type="GO" id="GO:0005634">
    <property type="term" value="C:nucleus"/>
    <property type="evidence" value="ECO:0000318"/>
    <property type="project" value="GO_Central"/>
</dbReference>
<dbReference type="EnsemblPlants" id="Pp3c24_12060V3.1">
    <property type="protein sequence ID" value="Pp3c24_12060V3.1"/>
    <property type="gene ID" value="Pp3c24_12060"/>
</dbReference>
<dbReference type="InterPro" id="IPR001208">
    <property type="entry name" value="MCM_dom"/>
</dbReference>
<dbReference type="Pfam" id="PF25051">
    <property type="entry name" value="WHD_MCM8"/>
    <property type="match status" value="1"/>
</dbReference>
<keyword evidence="9 15" id="KW-0238">DNA-binding</keyword>
<keyword evidence="10" id="KW-0234">DNA repair</keyword>
<evidence type="ECO:0000256" key="4">
    <source>
        <dbReference type="ARBA" id="ARBA00022741"/>
    </source>
</evidence>
<dbReference type="Pfam" id="PF17207">
    <property type="entry name" value="MCM_OB"/>
    <property type="match status" value="1"/>
</dbReference>
<dbReference type="InterPro" id="IPR003593">
    <property type="entry name" value="AAA+_ATPase"/>
</dbReference>
<evidence type="ECO:0000256" key="10">
    <source>
        <dbReference type="ARBA" id="ARBA00023204"/>
    </source>
</evidence>
<evidence type="ECO:0000256" key="14">
    <source>
        <dbReference type="ARBA" id="ARBA00069556"/>
    </source>
</evidence>
<evidence type="ECO:0000256" key="8">
    <source>
        <dbReference type="ARBA" id="ARBA00022840"/>
    </source>
</evidence>
<dbReference type="Pfam" id="PF00493">
    <property type="entry name" value="MCM"/>
    <property type="match status" value="1"/>
</dbReference>
<dbReference type="Gene3D" id="2.20.28.10">
    <property type="match status" value="1"/>
</dbReference>
<reference evidence="18 20" key="1">
    <citation type="journal article" date="2008" name="Science">
        <title>The Physcomitrella genome reveals evolutionary insights into the conquest of land by plants.</title>
        <authorList>
            <person name="Rensing S."/>
            <person name="Lang D."/>
            <person name="Zimmer A."/>
            <person name="Terry A."/>
            <person name="Salamov A."/>
            <person name="Shapiro H."/>
            <person name="Nishiyama T."/>
            <person name="Perroud P.-F."/>
            <person name="Lindquist E."/>
            <person name="Kamisugi Y."/>
            <person name="Tanahashi T."/>
            <person name="Sakakibara K."/>
            <person name="Fujita T."/>
            <person name="Oishi K."/>
            <person name="Shin-I T."/>
            <person name="Kuroki Y."/>
            <person name="Toyoda A."/>
            <person name="Suzuki Y."/>
            <person name="Hashimoto A."/>
            <person name="Yamaguchi K."/>
            <person name="Sugano A."/>
            <person name="Kohara Y."/>
            <person name="Fujiyama A."/>
            <person name="Anterola A."/>
            <person name="Aoki S."/>
            <person name="Ashton N."/>
            <person name="Barbazuk W.B."/>
            <person name="Barker E."/>
            <person name="Bennetzen J."/>
            <person name="Bezanilla M."/>
            <person name="Blankenship R."/>
            <person name="Cho S.H."/>
            <person name="Dutcher S."/>
            <person name="Estelle M."/>
            <person name="Fawcett J.A."/>
            <person name="Gundlach H."/>
            <person name="Hanada K."/>
            <person name="Heyl A."/>
            <person name="Hicks K.A."/>
            <person name="Hugh J."/>
            <person name="Lohr M."/>
            <person name="Mayer K."/>
            <person name="Melkozernov A."/>
            <person name="Murata T."/>
            <person name="Nelson D."/>
            <person name="Pils B."/>
            <person name="Prigge M."/>
            <person name="Reiss B."/>
            <person name="Renner T."/>
            <person name="Rombauts S."/>
            <person name="Rushton P."/>
            <person name="Sanderfoot A."/>
            <person name="Schween G."/>
            <person name="Shiu S.-H."/>
            <person name="Stueber K."/>
            <person name="Theodoulou F.L."/>
            <person name="Tu H."/>
            <person name="Van de Peer Y."/>
            <person name="Verrier P.J."/>
            <person name="Waters E."/>
            <person name="Wood A."/>
            <person name="Yang L."/>
            <person name="Cove D."/>
            <person name="Cuming A."/>
            <person name="Hasebe M."/>
            <person name="Lucas S."/>
            <person name="Mishler D.B."/>
            <person name="Reski R."/>
            <person name="Grigoriev I."/>
            <person name="Quatrano R.S."/>
            <person name="Boore J.L."/>
        </authorList>
    </citation>
    <scope>NUCLEOTIDE SEQUENCE [LARGE SCALE GENOMIC DNA]</scope>
    <source>
        <strain evidence="19 20">cv. Gransden 2004</strain>
    </source>
</reference>
<proteinExistence type="inferred from homology"/>
<dbReference type="Gramene" id="Pp3c24_12060V3.2">
    <property type="protein sequence ID" value="Pp3c24_12060V3.2"/>
    <property type="gene ID" value="Pp3c24_12060"/>
</dbReference>
<dbReference type="SMART" id="SM00350">
    <property type="entry name" value="MCM"/>
    <property type="match status" value="1"/>
</dbReference>
<dbReference type="PROSITE" id="PS00847">
    <property type="entry name" value="MCM_1"/>
    <property type="match status" value="1"/>
</dbReference>
<dbReference type="EC" id="3.6.4.12" evidence="3"/>
<evidence type="ECO:0000256" key="3">
    <source>
        <dbReference type="ARBA" id="ARBA00012551"/>
    </source>
</evidence>
<keyword evidence="7" id="KW-0347">Helicase</keyword>
<evidence type="ECO:0000313" key="18">
    <source>
        <dbReference type="EMBL" id="PNR28365.1"/>
    </source>
</evidence>
<dbReference type="Pfam" id="PF17855">
    <property type="entry name" value="MCM_lid"/>
    <property type="match status" value="1"/>
</dbReference>
<dbReference type="GO" id="GO:0007140">
    <property type="term" value="P:male meiotic nuclear division"/>
    <property type="evidence" value="ECO:0007669"/>
    <property type="project" value="EnsemblPlants"/>
</dbReference>
<keyword evidence="5" id="KW-0227">DNA damage</keyword>
<evidence type="ECO:0000256" key="7">
    <source>
        <dbReference type="ARBA" id="ARBA00022806"/>
    </source>
</evidence>
<dbReference type="GO" id="GO:0003678">
    <property type="term" value="F:DNA helicase activity"/>
    <property type="evidence" value="ECO:0007669"/>
    <property type="project" value="UniProtKB-EC"/>
</dbReference>
<keyword evidence="20" id="KW-1185">Reference proteome</keyword>
<dbReference type="KEGG" id="ppp:112276777"/>
<dbReference type="SMART" id="SM00382">
    <property type="entry name" value="AAA"/>
    <property type="match status" value="1"/>
</dbReference>
<dbReference type="InterPro" id="IPR031327">
    <property type="entry name" value="MCM"/>
</dbReference>
<sequence>METEVEKPSSPHTSDVPSSWLEYFPGEEFRLDDRRAMLIKSLLDFFQTSAAKQILSQVILETHTYCLPLDFQVLQKCCANEELFAALEMAPHEALSCLGAAVYEVLFCLGKQVASPGKIIVRLHNHPESLLALKLLKASWIGRLISVRGTVVRMSVVKPLVTCMDFTCPKCKRVISRQFKDGRFSPPTVCGGSCRSKTFTPERSTAKCIDFQKIRIQEIVSEEAYEEGRLPRNVECELTEDLVDICVPGDVVTICGIVNFINTNVDVGGGGKKGKQCLYHLYLEAVSVTNTRSQRSEDGESEGDLRMASSSHQLSFTSQDYEAIANFIEGAGSDAFRQILHSICPSIFGHELVKAGIALALFGGVQKHVMDKNKVPVRGTIHLIIVGDPGLGKSQLLQAASSVAPRGLYVCGNTTTTAGLTVAVVKDALSGDWVFEAGAMLLGDQGICCIDEFDKMASEHQALLEAMEQQSVSVAKAGLVASLAARTSVLAAANPVGGHYNRSKTVNENLKMSAAILSRFDLLFILLDKPDEDMDQRLSEHIMALHGGAKSRQKGAKKSVRQHAQGSLQQVLEGDSTLLKRLKLDSVKDRDLKPLPVEFLRKYIAYARQYVNPRMTKEAADVLQHFYLQLRKHSNADGSPITARQLESLVRLVEARARLELREEISKQDAKDVVEIMKESLFDKLVDEHGQVDLARSGGMSQQKEGKRFLSFLQRKAAAEERNLFSIAELFSIADQICLQVPDVDVLIDKLNVAGYLLKKGHRQYQVQSSQSKY</sequence>
<dbReference type="Proteomes" id="UP000006727">
    <property type="component" value="Chromosome 24"/>
</dbReference>
<evidence type="ECO:0000313" key="19">
    <source>
        <dbReference type="EnsemblPlants" id="Pp3c24_12060V3.1"/>
    </source>
</evidence>
<dbReference type="GO" id="GO:0016787">
    <property type="term" value="F:hydrolase activity"/>
    <property type="evidence" value="ECO:0007669"/>
    <property type="project" value="UniProtKB-KW"/>
</dbReference>
<dbReference type="GO" id="GO:0007143">
    <property type="term" value="P:female meiotic nuclear division"/>
    <property type="evidence" value="ECO:0007669"/>
    <property type="project" value="EnsemblPlants"/>
</dbReference>
<dbReference type="Gramene" id="Pp3c24_12060V3.1">
    <property type="protein sequence ID" value="Pp3c24_12060V3.1"/>
    <property type="gene ID" value="Pp3c24_12060"/>
</dbReference>
<reference evidence="19" key="3">
    <citation type="submission" date="2020-12" db="UniProtKB">
        <authorList>
            <consortium name="EnsemblPlants"/>
        </authorList>
    </citation>
    <scope>IDENTIFICATION</scope>
</reference>
<evidence type="ECO:0000256" key="11">
    <source>
        <dbReference type="ARBA" id="ARBA00023242"/>
    </source>
</evidence>
<dbReference type="InterPro" id="IPR041562">
    <property type="entry name" value="MCM_lid"/>
</dbReference>
<dbReference type="SUPFAM" id="SSF52540">
    <property type="entry name" value="P-loop containing nucleoside triphosphate hydrolases"/>
    <property type="match status" value="1"/>
</dbReference>
<evidence type="ECO:0000259" key="17">
    <source>
        <dbReference type="PROSITE" id="PS50051"/>
    </source>
</evidence>
<feature type="region of interest" description="Disordered" evidence="16">
    <location>
        <begin position="548"/>
        <end position="567"/>
    </location>
</feature>
<dbReference type="GeneID" id="112276777"/>
<dbReference type="AlphaFoldDB" id="A0A2K1IGG1"/>
<feature type="domain" description="MCM C-terminal AAA(+) ATPase" evidence="17">
    <location>
        <begin position="335"/>
        <end position="542"/>
    </location>
</feature>
<dbReference type="GO" id="GO:0006260">
    <property type="term" value="P:DNA replication"/>
    <property type="evidence" value="ECO:0007669"/>
    <property type="project" value="InterPro"/>
</dbReference>
<reference evidence="18 20" key="2">
    <citation type="journal article" date="2018" name="Plant J.">
        <title>The Physcomitrella patens chromosome-scale assembly reveals moss genome structure and evolution.</title>
        <authorList>
            <person name="Lang D."/>
            <person name="Ullrich K.K."/>
            <person name="Murat F."/>
            <person name="Fuchs J."/>
            <person name="Jenkins J."/>
            <person name="Haas F.B."/>
            <person name="Piednoel M."/>
            <person name="Gundlach H."/>
            <person name="Van Bel M."/>
            <person name="Meyberg R."/>
            <person name="Vives C."/>
            <person name="Morata J."/>
            <person name="Symeonidi A."/>
            <person name="Hiss M."/>
            <person name="Muchero W."/>
            <person name="Kamisugi Y."/>
            <person name="Saleh O."/>
            <person name="Blanc G."/>
            <person name="Decker E.L."/>
            <person name="van Gessel N."/>
            <person name="Grimwood J."/>
            <person name="Hayes R.D."/>
            <person name="Graham S.W."/>
            <person name="Gunter L.E."/>
            <person name="McDaniel S.F."/>
            <person name="Hoernstein S.N.W."/>
            <person name="Larsson A."/>
            <person name="Li F.W."/>
            <person name="Perroud P.F."/>
            <person name="Phillips J."/>
            <person name="Ranjan P."/>
            <person name="Rokshar D.S."/>
            <person name="Rothfels C.J."/>
            <person name="Schneider L."/>
            <person name="Shu S."/>
            <person name="Stevenson D.W."/>
            <person name="Thummler F."/>
            <person name="Tillich M."/>
            <person name="Villarreal Aguilar J.C."/>
            <person name="Widiez T."/>
            <person name="Wong G.K."/>
            <person name="Wymore A."/>
            <person name="Zhang Y."/>
            <person name="Zimmer A.D."/>
            <person name="Quatrano R.S."/>
            <person name="Mayer K.F.X."/>
            <person name="Goodstein D."/>
            <person name="Casacuberta J.M."/>
            <person name="Vandepoele K."/>
            <person name="Reski R."/>
            <person name="Cuming A.C."/>
            <person name="Tuskan G.A."/>
            <person name="Maumus F."/>
            <person name="Salse J."/>
            <person name="Schmutz J."/>
            <person name="Rensing S.A."/>
        </authorList>
    </citation>
    <scope>NUCLEOTIDE SEQUENCE [LARGE SCALE GENOMIC DNA]</scope>
    <source>
        <strain evidence="19 20">cv. Gransden 2004</strain>
    </source>
</reference>
<dbReference type="PRINTS" id="PR01657">
    <property type="entry name" value="MCMFAMILY"/>
</dbReference>
<dbReference type="STRING" id="3218.A0A2K1IGG1"/>
<dbReference type="PROSITE" id="PS50051">
    <property type="entry name" value="MCM_2"/>
    <property type="match status" value="1"/>
</dbReference>
<dbReference type="InterPro" id="IPR027417">
    <property type="entry name" value="P-loop_NTPase"/>
</dbReference>
<dbReference type="GO" id="GO:0005524">
    <property type="term" value="F:ATP binding"/>
    <property type="evidence" value="ECO:0007669"/>
    <property type="project" value="UniProtKB-KW"/>
</dbReference>
<organism evidence="18">
    <name type="scientific">Physcomitrium patens</name>
    <name type="common">Spreading-leaved earth moss</name>
    <name type="synonym">Physcomitrella patens</name>
    <dbReference type="NCBI Taxonomy" id="3218"/>
    <lineage>
        <taxon>Eukaryota</taxon>
        <taxon>Viridiplantae</taxon>
        <taxon>Streptophyta</taxon>
        <taxon>Embryophyta</taxon>
        <taxon>Bryophyta</taxon>
        <taxon>Bryophytina</taxon>
        <taxon>Bryopsida</taxon>
        <taxon>Funariidae</taxon>
        <taxon>Funariales</taxon>
        <taxon>Funariaceae</taxon>
        <taxon>Physcomitrium</taxon>
    </lineage>
</organism>
<dbReference type="Gene3D" id="3.40.50.300">
    <property type="entry name" value="P-loop containing nucleotide triphosphate hydrolases"/>
    <property type="match status" value="1"/>
</dbReference>
<keyword evidence="4 15" id="KW-0547">Nucleotide-binding</keyword>
<comment type="similarity">
    <text evidence="2 15">Belongs to the MCM family.</text>
</comment>
<evidence type="ECO:0000256" key="5">
    <source>
        <dbReference type="ARBA" id="ARBA00022763"/>
    </source>
</evidence>
<dbReference type="PaxDb" id="3218-PP1S16_310V6.1"/>
<dbReference type="InterPro" id="IPR056875">
    <property type="entry name" value="MCM8/REC_WHD"/>
</dbReference>
<dbReference type="RefSeq" id="XP_024364225.1">
    <property type="nucleotide sequence ID" value="XM_024508457.2"/>
</dbReference>
<evidence type="ECO:0000256" key="15">
    <source>
        <dbReference type="RuleBase" id="RU004070"/>
    </source>
</evidence>
<protein>
    <recommendedName>
        <fullName evidence="14">Probable DNA helicase MCM8</fullName>
        <ecNumber evidence="3">3.6.4.12</ecNumber>
    </recommendedName>
    <alternativeName>
        <fullName evidence="12">Minichromosome maintenance 8</fullName>
    </alternativeName>
</protein>
<comment type="subcellular location">
    <subcellularLocation>
        <location evidence="1">Nucleus</location>
    </subcellularLocation>
</comment>
<dbReference type="GO" id="GO:0000724">
    <property type="term" value="P:double-strand break repair via homologous recombination"/>
    <property type="evidence" value="ECO:0007669"/>
    <property type="project" value="EnsemblPlants"/>
</dbReference>
<evidence type="ECO:0000256" key="9">
    <source>
        <dbReference type="ARBA" id="ARBA00023125"/>
    </source>
</evidence>
<gene>
    <name evidence="19" type="primary">LOC112276777</name>
    <name evidence="18" type="ORF">PHYPA_028957</name>
</gene>
<dbReference type="CDD" id="cd17759">
    <property type="entry name" value="MCM8"/>
    <property type="match status" value="1"/>
</dbReference>
<dbReference type="InterPro" id="IPR018525">
    <property type="entry name" value="MCM_CS"/>
</dbReference>
<dbReference type="Gene3D" id="2.40.50.140">
    <property type="entry name" value="Nucleic acid-binding proteins"/>
    <property type="match status" value="1"/>
</dbReference>
<dbReference type="FunCoup" id="A0A2K1IGG1">
    <property type="interactions" value="2743"/>
</dbReference>
<accession>A0A2K1IGG1</accession>
<keyword evidence="8 15" id="KW-0067">ATP-binding</keyword>
<dbReference type="InterPro" id="IPR012340">
    <property type="entry name" value="NA-bd_OB-fold"/>
</dbReference>
<name>A0A2K1IGG1_PHYPA</name>
<evidence type="ECO:0000256" key="16">
    <source>
        <dbReference type="SAM" id="MobiDB-lite"/>
    </source>
</evidence>
<evidence type="ECO:0000256" key="6">
    <source>
        <dbReference type="ARBA" id="ARBA00022801"/>
    </source>
</evidence>
<dbReference type="GO" id="GO:0042555">
    <property type="term" value="C:MCM complex"/>
    <property type="evidence" value="ECO:0000318"/>
    <property type="project" value="GO_Central"/>
</dbReference>
<evidence type="ECO:0000313" key="20">
    <source>
        <dbReference type="Proteomes" id="UP000006727"/>
    </source>
</evidence>